<sequence length="419" mass="45961">MAMSANPLLKDLAESINANVAALTTQLSKLDHAEPTFSNDGAPDYPQDPEVQRSRMAVASAALDLYHLSLGPSLFLRTQSFAAKFDTMVLEVLNEFKVFDAVPLDGSTSYSDIATMSNRIFAEKEPNSGRVIHTATSAAARSPRLQAWIGHNLNDMGKACAHMVDSLRIFGDGDGEPGRTAVALSMFPGRDPNYGFYSFLEDDDQGGEKGWRMKRFGEAMSFVPSGEGLEFKYILDGLDWGAFGEGVIVDVGGSIGHVSVAVASKFPSIKCIVQDFAALEPRFKESLPANMGDRVTFQAHDFFNEQPVKGANAYLFKHIFHNWSDKYRIRILRNIIPAMKKESSIVIVDTVVPPRGVVITVEERLVLGMDIQMAVAFNAKERSGQEWATLVKQADERLVVKNITMPPDGVFGVVEVGFQ</sequence>
<dbReference type="GO" id="GO:0008171">
    <property type="term" value="F:O-methyltransferase activity"/>
    <property type="evidence" value="ECO:0007669"/>
    <property type="project" value="InterPro"/>
</dbReference>
<gene>
    <name evidence="5" type="ORF">EJ08DRAFT_670672</name>
</gene>
<evidence type="ECO:0000256" key="2">
    <source>
        <dbReference type="ARBA" id="ARBA00022679"/>
    </source>
</evidence>
<evidence type="ECO:0000256" key="3">
    <source>
        <dbReference type="ARBA" id="ARBA00022691"/>
    </source>
</evidence>
<dbReference type="InterPro" id="IPR001077">
    <property type="entry name" value="COMT_C"/>
</dbReference>
<keyword evidence="6" id="KW-1185">Reference proteome</keyword>
<comment type="caution">
    <text evidence="5">The sequence shown here is derived from an EMBL/GenBank/DDBJ whole genome shotgun (WGS) entry which is preliminary data.</text>
</comment>
<protein>
    <submittedName>
        <fullName evidence="5">S-adenosyl-L-methionine-dependent methyltransferase</fullName>
    </submittedName>
</protein>
<dbReference type="Proteomes" id="UP000800235">
    <property type="component" value="Unassembled WGS sequence"/>
</dbReference>
<dbReference type="OrthoDB" id="1606438at2759"/>
<dbReference type="PANTHER" id="PTHR43712:SF12">
    <property type="entry name" value="STERIGMATOCYSTIN 8-O-METHYLTRANSFERASE"/>
    <property type="match status" value="1"/>
</dbReference>
<proteinExistence type="predicted"/>
<evidence type="ECO:0000313" key="6">
    <source>
        <dbReference type="Proteomes" id="UP000800235"/>
    </source>
</evidence>
<evidence type="ECO:0000313" key="5">
    <source>
        <dbReference type="EMBL" id="KAF2430151.1"/>
    </source>
</evidence>
<keyword evidence="1 5" id="KW-0489">Methyltransferase</keyword>
<dbReference type="Pfam" id="PF00891">
    <property type="entry name" value="Methyltransf_2"/>
    <property type="match status" value="1"/>
</dbReference>
<dbReference type="InterPro" id="IPR016461">
    <property type="entry name" value="COMT-like"/>
</dbReference>
<evidence type="ECO:0000256" key="1">
    <source>
        <dbReference type="ARBA" id="ARBA00022603"/>
    </source>
</evidence>
<dbReference type="InterPro" id="IPR029063">
    <property type="entry name" value="SAM-dependent_MTases_sf"/>
</dbReference>
<organism evidence="5 6">
    <name type="scientific">Tothia fuscella</name>
    <dbReference type="NCBI Taxonomy" id="1048955"/>
    <lineage>
        <taxon>Eukaryota</taxon>
        <taxon>Fungi</taxon>
        <taxon>Dikarya</taxon>
        <taxon>Ascomycota</taxon>
        <taxon>Pezizomycotina</taxon>
        <taxon>Dothideomycetes</taxon>
        <taxon>Pleosporomycetidae</taxon>
        <taxon>Venturiales</taxon>
        <taxon>Cylindrosympodiaceae</taxon>
        <taxon>Tothia</taxon>
    </lineage>
</organism>
<dbReference type="SUPFAM" id="SSF53335">
    <property type="entry name" value="S-adenosyl-L-methionine-dependent methyltransferases"/>
    <property type="match status" value="1"/>
</dbReference>
<accession>A0A9P4NRX0</accession>
<dbReference type="AlphaFoldDB" id="A0A9P4NRX0"/>
<keyword evidence="2" id="KW-0808">Transferase</keyword>
<feature type="domain" description="O-methyltransferase C-terminal" evidence="4">
    <location>
        <begin position="246"/>
        <end position="394"/>
    </location>
</feature>
<dbReference type="Gene3D" id="3.40.50.150">
    <property type="entry name" value="Vaccinia Virus protein VP39"/>
    <property type="match status" value="1"/>
</dbReference>
<keyword evidence="3" id="KW-0949">S-adenosyl-L-methionine</keyword>
<name>A0A9P4NRX0_9PEZI</name>
<dbReference type="GO" id="GO:0032259">
    <property type="term" value="P:methylation"/>
    <property type="evidence" value="ECO:0007669"/>
    <property type="project" value="UniProtKB-KW"/>
</dbReference>
<dbReference type="PANTHER" id="PTHR43712">
    <property type="entry name" value="PUTATIVE (AFU_ORTHOLOGUE AFUA_4G14580)-RELATED"/>
    <property type="match status" value="1"/>
</dbReference>
<dbReference type="PROSITE" id="PS51683">
    <property type="entry name" value="SAM_OMT_II"/>
    <property type="match status" value="1"/>
</dbReference>
<reference evidence="5" key="1">
    <citation type="journal article" date="2020" name="Stud. Mycol.">
        <title>101 Dothideomycetes genomes: a test case for predicting lifestyles and emergence of pathogens.</title>
        <authorList>
            <person name="Haridas S."/>
            <person name="Albert R."/>
            <person name="Binder M."/>
            <person name="Bloem J."/>
            <person name="Labutti K."/>
            <person name="Salamov A."/>
            <person name="Andreopoulos B."/>
            <person name="Baker S."/>
            <person name="Barry K."/>
            <person name="Bills G."/>
            <person name="Bluhm B."/>
            <person name="Cannon C."/>
            <person name="Castanera R."/>
            <person name="Culley D."/>
            <person name="Daum C."/>
            <person name="Ezra D."/>
            <person name="Gonzalez J."/>
            <person name="Henrissat B."/>
            <person name="Kuo A."/>
            <person name="Liang C."/>
            <person name="Lipzen A."/>
            <person name="Lutzoni F."/>
            <person name="Magnuson J."/>
            <person name="Mondo S."/>
            <person name="Nolan M."/>
            <person name="Ohm R."/>
            <person name="Pangilinan J."/>
            <person name="Park H.-J."/>
            <person name="Ramirez L."/>
            <person name="Alfaro M."/>
            <person name="Sun H."/>
            <person name="Tritt A."/>
            <person name="Yoshinaga Y."/>
            <person name="Zwiers L.-H."/>
            <person name="Turgeon B."/>
            <person name="Goodwin S."/>
            <person name="Spatafora J."/>
            <person name="Crous P."/>
            <person name="Grigoriev I."/>
        </authorList>
    </citation>
    <scope>NUCLEOTIDE SEQUENCE</scope>
    <source>
        <strain evidence="5">CBS 130266</strain>
    </source>
</reference>
<evidence type="ECO:0000259" key="4">
    <source>
        <dbReference type="Pfam" id="PF00891"/>
    </source>
</evidence>
<dbReference type="EMBL" id="MU007041">
    <property type="protein sequence ID" value="KAF2430151.1"/>
    <property type="molecule type" value="Genomic_DNA"/>
</dbReference>